<keyword evidence="2" id="KW-1185">Reference proteome</keyword>
<sequence length="120" mass="13557">MIFPVPELNNNSSFQMSLTLEPRGLQPHSFSPLSPLKTCLKHRPAYLFFFSLSFLLLLQCNLLEVENKDTPTSIKTSCGNCHEGQISASNFNLTLLTSYNHFLCFHILSMLLLCIGESIF</sequence>
<evidence type="ECO:0000313" key="1">
    <source>
        <dbReference type="EMBL" id="KAJ7564962.1"/>
    </source>
</evidence>
<accession>A0ACC2EF33</accession>
<dbReference type="Proteomes" id="UP001162992">
    <property type="component" value="Chromosome 2"/>
</dbReference>
<organism evidence="1 2">
    <name type="scientific">Diphasiastrum complanatum</name>
    <name type="common">Issler's clubmoss</name>
    <name type="synonym">Lycopodium complanatum</name>
    <dbReference type="NCBI Taxonomy" id="34168"/>
    <lineage>
        <taxon>Eukaryota</taxon>
        <taxon>Viridiplantae</taxon>
        <taxon>Streptophyta</taxon>
        <taxon>Embryophyta</taxon>
        <taxon>Tracheophyta</taxon>
        <taxon>Lycopodiopsida</taxon>
        <taxon>Lycopodiales</taxon>
        <taxon>Lycopodiaceae</taxon>
        <taxon>Lycopodioideae</taxon>
        <taxon>Diphasiastrum</taxon>
    </lineage>
</organism>
<evidence type="ECO:0000313" key="2">
    <source>
        <dbReference type="Proteomes" id="UP001162992"/>
    </source>
</evidence>
<reference evidence="2" key="1">
    <citation type="journal article" date="2024" name="Proc. Natl. Acad. Sci. U.S.A.">
        <title>Extraordinary preservation of gene collinearity over three hundred million years revealed in homosporous lycophytes.</title>
        <authorList>
            <person name="Li C."/>
            <person name="Wickell D."/>
            <person name="Kuo L.Y."/>
            <person name="Chen X."/>
            <person name="Nie B."/>
            <person name="Liao X."/>
            <person name="Peng D."/>
            <person name="Ji J."/>
            <person name="Jenkins J."/>
            <person name="Williams M."/>
            <person name="Shu S."/>
            <person name="Plott C."/>
            <person name="Barry K."/>
            <person name="Rajasekar S."/>
            <person name="Grimwood J."/>
            <person name="Han X."/>
            <person name="Sun S."/>
            <person name="Hou Z."/>
            <person name="He W."/>
            <person name="Dai G."/>
            <person name="Sun C."/>
            <person name="Schmutz J."/>
            <person name="Leebens-Mack J.H."/>
            <person name="Li F.W."/>
            <person name="Wang L."/>
        </authorList>
    </citation>
    <scope>NUCLEOTIDE SEQUENCE [LARGE SCALE GENOMIC DNA]</scope>
    <source>
        <strain evidence="2">cv. PW_Plant_1</strain>
    </source>
</reference>
<proteinExistence type="predicted"/>
<name>A0ACC2EF33_DIPCM</name>
<dbReference type="EMBL" id="CM055093">
    <property type="protein sequence ID" value="KAJ7564962.1"/>
    <property type="molecule type" value="Genomic_DNA"/>
</dbReference>
<gene>
    <name evidence="1" type="ORF">O6H91_02G041700</name>
</gene>
<comment type="caution">
    <text evidence="1">The sequence shown here is derived from an EMBL/GenBank/DDBJ whole genome shotgun (WGS) entry which is preliminary data.</text>
</comment>
<protein>
    <submittedName>
        <fullName evidence="1">Uncharacterized protein</fullName>
    </submittedName>
</protein>